<feature type="transmembrane region" description="Helical" evidence="1">
    <location>
        <begin position="53"/>
        <end position="70"/>
    </location>
</feature>
<dbReference type="InterPro" id="IPR043128">
    <property type="entry name" value="Rev_trsase/Diguanyl_cyclase"/>
</dbReference>
<dbReference type="GO" id="GO:0005886">
    <property type="term" value="C:plasma membrane"/>
    <property type="evidence" value="ECO:0007669"/>
    <property type="project" value="TreeGrafter"/>
</dbReference>
<feature type="domain" description="GGDEF" evidence="2">
    <location>
        <begin position="145"/>
        <end position="276"/>
    </location>
</feature>
<evidence type="ECO:0000313" key="4">
    <source>
        <dbReference type="Proteomes" id="UP000011747"/>
    </source>
</evidence>
<accession>G9QNX2</accession>
<organism evidence="3 4">
    <name type="scientific">Bacillus smithii 7_3_47FAA</name>
    <dbReference type="NCBI Taxonomy" id="665952"/>
    <lineage>
        <taxon>Bacteria</taxon>
        <taxon>Bacillati</taxon>
        <taxon>Bacillota</taxon>
        <taxon>Bacilli</taxon>
        <taxon>Bacillales</taxon>
        <taxon>Bacillaceae</taxon>
        <taxon>Bacillus</taxon>
    </lineage>
</organism>
<dbReference type="GO" id="GO:1902201">
    <property type="term" value="P:negative regulation of bacterial-type flagellum-dependent cell motility"/>
    <property type="evidence" value="ECO:0007669"/>
    <property type="project" value="TreeGrafter"/>
</dbReference>
<dbReference type="PANTHER" id="PTHR45138">
    <property type="entry name" value="REGULATORY COMPONENTS OF SENSORY TRANSDUCTION SYSTEM"/>
    <property type="match status" value="1"/>
</dbReference>
<dbReference type="GO" id="GO:0052621">
    <property type="term" value="F:diguanylate cyclase activity"/>
    <property type="evidence" value="ECO:0007669"/>
    <property type="project" value="TreeGrafter"/>
</dbReference>
<gene>
    <name evidence="3" type="ORF">HMPREF1015_03271</name>
</gene>
<comment type="caution">
    <text evidence="3">The sequence shown here is derived from an EMBL/GenBank/DDBJ whole genome shotgun (WGS) entry which is preliminary data.</text>
</comment>
<protein>
    <submittedName>
        <fullName evidence="3">Diguanylate cyclase (GGDEF) domain-containing protein</fullName>
    </submittedName>
</protein>
<dbReference type="PATRIC" id="fig|665952.3.peg.2844"/>
<dbReference type="AlphaFoldDB" id="G9QNX2"/>
<dbReference type="SMART" id="SM00267">
    <property type="entry name" value="GGDEF"/>
    <property type="match status" value="1"/>
</dbReference>
<dbReference type="Pfam" id="PF00990">
    <property type="entry name" value="GGDEF"/>
    <property type="match status" value="1"/>
</dbReference>
<dbReference type="SUPFAM" id="SSF55073">
    <property type="entry name" value="Nucleotide cyclase"/>
    <property type="match status" value="1"/>
</dbReference>
<evidence type="ECO:0000259" key="2">
    <source>
        <dbReference type="PROSITE" id="PS50887"/>
    </source>
</evidence>
<evidence type="ECO:0000313" key="3">
    <source>
        <dbReference type="EMBL" id="EHL74633.1"/>
    </source>
</evidence>
<dbReference type="FunFam" id="3.30.70.270:FF:000001">
    <property type="entry name" value="Diguanylate cyclase domain protein"/>
    <property type="match status" value="1"/>
</dbReference>
<dbReference type="GO" id="GO:0043709">
    <property type="term" value="P:cell adhesion involved in single-species biofilm formation"/>
    <property type="evidence" value="ECO:0007669"/>
    <property type="project" value="TreeGrafter"/>
</dbReference>
<keyword evidence="1" id="KW-0472">Membrane</keyword>
<feature type="transmembrane region" description="Helical" evidence="1">
    <location>
        <begin position="6"/>
        <end position="26"/>
    </location>
</feature>
<feature type="transmembrane region" description="Helical" evidence="1">
    <location>
        <begin position="31"/>
        <end position="47"/>
    </location>
</feature>
<keyword evidence="1" id="KW-0812">Transmembrane</keyword>
<name>G9QNX2_9BACI</name>
<sequence length="276" mass="31908">MNNGGKSIYVFIFTSLIATLVINYYFSLLSLWMLLLIPAVAIVFLSPTWKTTIVVGILGFILIILSEFLFHQRHLLYQDIIYLIITGILEWIIFTVIAFFQIKTERVIIELGNFALTDPLTGIYNRRYLELYMEKIIPLSQEQEQTMTLIMFDIDHFKKINDTYGHHAGDMVLQKIARVIKGVILHSDVFVRIGGEEFIILLPNCSLEHGIKFAERIRKTVENTKFIYKGIRIFVTISIGVTEYTEGQDLEKFLKKADQALYQAKETGRNKVVWGE</sequence>
<dbReference type="InterPro" id="IPR029787">
    <property type="entry name" value="Nucleotide_cyclase"/>
</dbReference>
<dbReference type="Gene3D" id="3.30.70.270">
    <property type="match status" value="1"/>
</dbReference>
<keyword evidence="1" id="KW-1133">Transmembrane helix</keyword>
<dbReference type="PANTHER" id="PTHR45138:SF9">
    <property type="entry name" value="DIGUANYLATE CYCLASE DGCM-RELATED"/>
    <property type="match status" value="1"/>
</dbReference>
<evidence type="ECO:0000256" key="1">
    <source>
        <dbReference type="SAM" id="Phobius"/>
    </source>
</evidence>
<dbReference type="InterPro" id="IPR000160">
    <property type="entry name" value="GGDEF_dom"/>
</dbReference>
<feature type="transmembrane region" description="Helical" evidence="1">
    <location>
        <begin position="82"/>
        <end position="102"/>
    </location>
</feature>
<dbReference type="CDD" id="cd01949">
    <property type="entry name" value="GGDEF"/>
    <property type="match status" value="1"/>
</dbReference>
<dbReference type="HOGENOM" id="CLU_000445_11_1_9"/>
<dbReference type="EMBL" id="ACWF01000146">
    <property type="protein sequence ID" value="EHL74633.1"/>
    <property type="molecule type" value="Genomic_DNA"/>
</dbReference>
<dbReference type="Proteomes" id="UP000011747">
    <property type="component" value="Unassembled WGS sequence"/>
</dbReference>
<dbReference type="InterPro" id="IPR050469">
    <property type="entry name" value="Diguanylate_Cyclase"/>
</dbReference>
<proteinExistence type="predicted"/>
<dbReference type="PROSITE" id="PS50887">
    <property type="entry name" value="GGDEF"/>
    <property type="match status" value="1"/>
</dbReference>
<dbReference type="NCBIfam" id="TIGR00254">
    <property type="entry name" value="GGDEF"/>
    <property type="match status" value="1"/>
</dbReference>
<reference evidence="3 4" key="1">
    <citation type="submission" date="2011-09" db="EMBL/GenBank/DDBJ databases">
        <title>The Genome Sequence of Bacillus smithii 7_3_47FAA.</title>
        <authorList>
            <consortium name="The Broad Institute Genome Sequencing Platform"/>
            <person name="Earl A."/>
            <person name="Ward D."/>
            <person name="Feldgarden M."/>
            <person name="Gevers D."/>
            <person name="Daigneault M."/>
            <person name="Strauss J."/>
            <person name="Allen-Vercoe E."/>
            <person name="Young S.K."/>
            <person name="Zeng Q."/>
            <person name="Gargeya S."/>
            <person name="Fitzgerald M."/>
            <person name="Haas B."/>
            <person name="Abouelleil A."/>
            <person name="Alvarado L."/>
            <person name="Arachchi H.M."/>
            <person name="Berlin A."/>
            <person name="Brown A."/>
            <person name="Chapman S.B."/>
            <person name="Chen Z."/>
            <person name="Dunbar C."/>
            <person name="Freedman E."/>
            <person name="Gearin G."/>
            <person name="Goldberg J."/>
            <person name="Griggs A."/>
            <person name="Gujja S."/>
            <person name="Heiman D."/>
            <person name="Howarth C."/>
            <person name="Larson L."/>
            <person name="Lui A."/>
            <person name="MacDonald P.J.P."/>
            <person name="Montmayeur A."/>
            <person name="Murphy C."/>
            <person name="Neiman D."/>
            <person name="Pearson M."/>
            <person name="Priest M."/>
            <person name="Roberts A."/>
            <person name="Saif S."/>
            <person name="Shea T."/>
            <person name="Shenoy N."/>
            <person name="Sisk P."/>
            <person name="Stolte C."/>
            <person name="Sykes S."/>
            <person name="Wortman J."/>
            <person name="Nusbaum C."/>
            <person name="Birren B."/>
        </authorList>
    </citation>
    <scope>NUCLEOTIDE SEQUENCE [LARGE SCALE GENOMIC DNA]</scope>
    <source>
        <strain evidence="3 4">7_3_47FAA</strain>
    </source>
</reference>
<dbReference type="RefSeq" id="WP_003355039.1">
    <property type="nucleotide sequence ID" value="NZ_JH414763.1"/>
</dbReference>
<keyword evidence="4" id="KW-1185">Reference proteome</keyword>